<reference evidence="2 3" key="1">
    <citation type="submission" date="2024-03" db="EMBL/GenBank/DDBJ databases">
        <title>Draft genome sequence of Pseudonocardia sp. DW16-2.</title>
        <authorList>
            <person name="Duangmal K."/>
        </authorList>
    </citation>
    <scope>NUCLEOTIDE SEQUENCE [LARGE SCALE GENOMIC DNA]</scope>
    <source>
        <strain evidence="2 3">DW16-2</strain>
    </source>
</reference>
<dbReference type="PANTHER" id="PTHR36974">
    <property type="entry name" value="MEMBRANE PROTEIN-RELATED"/>
    <property type="match status" value="1"/>
</dbReference>
<protein>
    <recommendedName>
        <fullName evidence="4">DoxX family membrane protein</fullName>
    </recommendedName>
</protein>
<organism evidence="2 3">
    <name type="scientific">Pseudonocardia spirodelae</name>
    <dbReference type="NCBI Taxonomy" id="3133431"/>
    <lineage>
        <taxon>Bacteria</taxon>
        <taxon>Bacillati</taxon>
        <taxon>Actinomycetota</taxon>
        <taxon>Actinomycetes</taxon>
        <taxon>Pseudonocardiales</taxon>
        <taxon>Pseudonocardiaceae</taxon>
        <taxon>Pseudonocardia</taxon>
    </lineage>
</organism>
<keyword evidence="1" id="KW-0812">Transmembrane</keyword>
<feature type="transmembrane region" description="Helical" evidence="1">
    <location>
        <begin position="41"/>
        <end position="61"/>
    </location>
</feature>
<keyword evidence="1" id="KW-1133">Transmembrane helix</keyword>
<proteinExistence type="predicted"/>
<dbReference type="Proteomes" id="UP001364211">
    <property type="component" value="Unassembled WGS sequence"/>
</dbReference>
<accession>A0ABU8T7X5</accession>
<gene>
    <name evidence="2" type="ORF">WJX68_13970</name>
</gene>
<keyword evidence="3" id="KW-1185">Reference proteome</keyword>
<name>A0ABU8T7X5_9PSEU</name>
<evidence type="ECO:0008006" key="4">
    <source>
        <dbReference type="Google" id="ProtNLM"/>
    </source>
</evidence>
<evidence type="ECO:0000313" key="2">
    <source>
        <dbReference type="EMBL" id="MEJ8280048.1"/>
    </source>
</evidence>
<keyword evidence="1" id="KW-0472">Membrane</keyword>
<feature type="transmembrane region" description="Helical" evidence="1">
    <location>
        <begin position="108"/>
        <end position="130"/>
    </location>
</feature>
<feature type="transmembrane region" description="Helical" evidence="1">
    <location>
        <begin position="68"/>
        <end position="88"/>
    </location>
</feature>
<sequence length="137" mass="14251">MARTAARLLLGAFLLLAGVAHLVAPEPFLAQVPPFLPAPGAVVLVSGLVEIAAGGAVLLAPARLRPRVGLAVAALFVVVFPGNVSQYLTATPAFGLDTDGARAVRLLFQPVLLAWALWSCAAWGPLLAALRRRSRRA</sequence>
<comment type="caution">
    <text evidence="2">The sequence shown here is derived from an EMBL/GenBank/DDBJ whole genome shotgun (WGS) entry which is preliminary data.</text>
</comment>
<evidence type="ECO:0000256" key="1">
    <source>
        <dbReference type="SAM" id="Phobius"/>
    </source>
</evidence>
<dbReference type="EMBL" id="JBBJUP010000010">
    <property type="protein sequence ID" value="MEJ8280048.1"/>
    <property type="molecule type" value="Genomic_DNA"/>
</dbReference>
<dbReference type="PANTHER" id="PTHR36974:SF1">
    <property type="entry name" value="DOXX FAMILY MEMBRANE PROTEIN"/>
    <property type="match status" value="1"/>
</dbReference>
<evidence type="ECO:0000313" key="3">
    <source>
        <dbReference type="Proteomes" id="UP001364211"/>
    </source>
</evidence>
<dbReference type="RefSeq" id="WP_340290776.1">
    <property type="nucleotide sequence ID" value="NZ_JBBJUP010000010.1"/>
</dbReference>